<organism evidence="7 8">
    <name type="scientific">Amorphotheca resinae ATCC 22711</name>
    <dbReference type="NCBI Taxonomy" id="857342"/>
    <lineage>
        <taxon>Eukaryota</taxon>
        <taxon>Fungi</taxon>
        <taxon>Dikarya</taxon>
        <taxon>Ascomycota</taxon>
        <taxon>Pezizomycotina</taxon>
        <taxon>Leotiomycetes</taxon>
        <taxon>Helotiales</taxon>
        <taxon>Amorphothecaceae</taxon>
        <taxon>Amorphotheca</taxon>
    </lineage>
</organism>
<accession>A0A2T3B2A1</accession>
<evidence type="ECO:0000256" key="4">
    <source>
        <dbReference type="ARBA" id="ARBA00022454"/>
    </source>
</evidence>
<dbReference type="Proteomes" id="UP000241818">
    <property type="component" value="Unassembled WGS sequence"/>
</dbReference>
<dbReference type="GO" id="GO:0034080">
    <property type="term" value="P:CENP-A containing chromatin assembly"/>
    <property type="evidence" value="ECO:0007669"/>
    <property type="project" value="TreeGrafter"/>
</dbReference>
<keyword evidence="5" id="KW-0539">Nucleus</keyword>
<dbReference type="RefSeq" id="XP_024721036.1">
    <property type="nucleotide sequence ID" value="XM_024865760.1"/>
</dbReference>
<keyword evidence="4" id="KW-0158">Chromosome</keyword>
<proteinExistence type="inferred from homology"/>
<evidence type="ECO:0000256" key="5">
    <source>
        <dbReference type="ARBA" id="ARBA00023242"/>
    </source>
</evidence>
<evidence type="ECO:0000256" key="1">
    <source>
        <dbReference type="ARBA" id="ARBA00004123"/>
    </source>
</evidence>
<dbReference type="InterPro" id="IPR012485">
    <property type="entry name" value="CENP-I"/>
</dbReference>
<keyword evidence="8" id="KW-1185">Reference proteome</keyword>
<reference evidence="7 8" key="1">
    <citation type="journal article" date="2018" name="New Phytol.">
        <title>Comparative genomics and transcriptomics depict ericoid mycorrhizal fungi as versatile saprotrophs and plant mutualists.</title>
        <authorList>
            <person name="Martino E."/>
            <person name="Morin E."/>
            <person name="Grelet G.A."/>
            <person name="Kuo A."/>
            <person name="Kohler A."/>
            <person name="Daghino S."/>
            <person name="Barry K.W."/>
            <person name="Cichocki N."/>
            <person name="Clum A."/>
            <person name="Dockter R.B."/>
            <person name="Hainaut M."/>
            <person name="Kuo R.C."/>
            <person name="LaButti K."/>
            <person name="Lindahl B.D."/>
            <person name="Lindquist E.A."/>
            <person name="Lipzen A."/>
            <person name="Khouja H.R."/>
            <person name="Magnuson J."/>
            <person name="Murat C."/>
            <person name="Ohm R.A."/>
            <person name="Singer S.W."/>
            <person name="Spatafora J.W."/>
            <person name="Wang M."/>
            <person name="Veneault-Fourrey C."/>
            <person name="Henrissat B."/>
            <person name="Grigoriev I.V."/>
            <person name="Martin F.M."/>
            <person name="Perotto S."/>
        </authorList>
    </citation>
    <scope>NUCLEOTIDE SEQUENCE [LARGE SCALE GENOMIC DNA]</scope>
    <source>
        <strain evidence="7 8">ATCC 22711</strain>
    </source>
</reference>
<dbReference type="InParanoid" id="A0A2T3B2A1"/>
<keyword evidence="6" id="KW-0137">Centromere</keyword>
<dbReference type="EMBL" id="KZ679011">
    <property type="protein sequence ID" value="PSS18684.1"/>
    <property type="molecule type" value="Genomic_DNA"/>
</dbReference>
<evidence type="ECO:0000256" key="3">
    <source>
        <dbReference type="ARBA" id="ARBA00005470"/>
    </source>
</evidence>
<gene>
    <name evidence="7" type="ORF">M430DRAFT_28099</name>
</gene>
<dbReference type="AlphaFoldDB" id="A0A2T3B2A1"/>
<evidence type="ECO:0000313" key="8">
    <source>
        <dbReference type="Proteomes" id="UP000241818"/>
    </source>
</evidence>
<dbReference type="OrthoDB" id="6347512at2759"/>
<dbReference type="GO" id="GO:0000070">
    <property type="term" value="P:mitotic sister chromatid segregation"/>
    <property type="evidence" value="ECO:0007669"/>
    <property type="project" value="TreeGrafter"/>
</dbReference>
<dbReference type="Pfam" id="PF07778">
    <property type="entry name" value="CENP-I"/>
    <property type="match status" value="1"/>
</dbReference>
<dbReference type="GO" id="GO:0005634">
    <property type="term" value="C:nucleus"/>
    <property type="evidence" value="ECO:0007669"/>
    <property type="project" value="UniProtKB-SubCell"/>
</dbReference>
<evidence type="ECO:0000256" key="6">
    <source>
        <dbReference type="ARBA" id="ARBA00023328"/>
    </source>
</evidence>
<dbReference type="GeneID" id="36573841"/>
<evidence type="ECO:0008006" key="9">
    <source>
        <dbReference type="Google" id="ProtNLM"/>
    </source>
</evidence>
<dbReference type="CDD" id="cd22647">
    <property type="entry name" value="CTF3_NTD_HEAT"/>
    <property type="match status" value="1"/>
</dbReference>
<evidence type="ECO:0000313" key="7">
    <source>
        <dbReference type="EMBL" id="PSS18684.1"/>
    </source>
</evidence>
<dbReference type="GO" id="GO:0000939">
    <property type="term" value="C:inner kinetochore"/>
    <property type="evidence" value="ECO:0007669"/>
    <property type="project" value="TreeGrafter"/>
</dbReference>
<evidence type="ECO:0000256" key="2">
    <source>
        <dbReference type="ARBA" id="ARBA00004584"/>
    </source>
</evidence>
<comment type="similarity">
    <text evidence="3">Belongs to the CENP-I/CTF3 family.</text>
</comment>
<comment type="subcellular location">
    <subcellularLocation>
        <location evidence="2">Chromosome</location>
        <location evidence="2">Centromere</location>
    </subcellularLocation>
    <subcellularLocation>
        <location evidence="1">Nucleus</location>
    </subcellularLocation>
</comment>
<dbReference type="PANTHER" id="PTHR48208">
    <property type="entry name" value="CENTROMERE PROTEIN I"/>
    <property type="match status" value="1"/>
</dbReference>
<name>A0A2T3B2A1_AMORE</name>
<protein>
    <recommendedName>
        <fullName evidence="9">Mis6 domain protein</fullName>
    </recommendedName>
</protein>
<dbReference type="PANTHER" id="PTHR48208:SF2">
    <property type="entry name" value="CENTROMERE PROTEIN I"/>
    <property type="match status" value="1"/>
</dbReference>
<dbReference type="STRING" id="857342.A0A2T3B2A1"/>
<sequence>MAERPERDESIVDLLADLENAASIPAKQRAVKVSGVVERVCSYAYEHGLPNASLDQLVDIITRPHQLDQGSLGSLIRNLYPASKVPDGIVVKVLSSLGHGRAKPSYSTQAALLKWLVMVYDVLENQRVLSRLYSVLFNLLDTIAIRPQLCHVLSLITRRKHVRPFRIQVLMELTRQAGNDPPLVGLMRVYKDYYPDVIVGEVTSGRASVFTHPNHEWRQRLGEIQETHLKKTQDTLPPEQRSFRVTRRTARGKHSTSSLIPEVHTSHAQESSVTLEEIENVSDFVRHLERIELPNQLVAAIGDPLLQKFLQLKSSESTARRIDNWLLAFFEDQLENPSSAEGNILDMLEAIREYTRYTKRLPPACLTYLKSMISSWDGSTGRQIILDLLAYVPIGPFEELYQSLFEPLEEAILDNSTESKLAILTFYTNILRQWTTSLISQDQQSPQDGPAISSLIDHANVLALTILQSSLTITTCSTVLTFYETIASLLSHPEASATARIIIPPTELIYTLFFTPSLSTLSRLCSILAFYKRAFEHAMSSTKSPVPDPPPYPREYVNHFNGFLMDICNCIWRSRAFNTSDTNALGCLLPAPTTALLARYVAGLDTSLSLPALFSLSFSPVLCRPAIAYVRELEDQADPSTIEVRHAGPVTQASLRQLERDAGLRLSWADYRLGVLRHLEKSGVVGVGELMYNTMKHLMTARENMA</sequence>